<organism evidence="1 2">
    <name type="scientific">Perkinsus olseni</name>
    <name type="common">Perkinsus atlanticus</name>
    <dbReference type="NCBI Taxonomy" id="32597"/>
    <lineage>
        <taxon>Eukaryota</taxon>
        <taxon>Sar</taxon>
        <taxon>Alveolata</taxon>
        <taxon>Perkinsozoa</taxon>
        <taxon>Perkinsea</taxon>
        <taxon>Perkinsida</taxon>
        <taxon>Perkinsidae</taxon>
        <taxon>Perkinsus</taxon>
    </lineage>
</organism>
<dbReference type="Proteomes" id="UP000572268">
    <property type="component" value="Unassembled WGS sequence"/>
</dbReference>
<evidence type="ECO:0000313" key="1">
    <source>
        <dbReference type="EMBL" id="KAF4673066.1"/>
    </source>
</evidence>
<proteinExistence type="predicted"/>
<dbReference type="EMBL" id="JABANN010000059">
    <property type="protein sequence ID" value="KAF4673066.1"/>
    <property type="molecule type" value="Genomic_DNA"/>
</dbReference>
<evidence type="ECO:0000313" key="2">
    <source>
        <dbReference type="Proteomes" id="UP000572268"/>
    </source>
</evidence>
<sequence length="240" mass="26998">MLPKRSAIRAATIAVLASYNAIGAAVSPHAPAKMQERPSHYGELNGGSHFDAMMNETYCSYGDAAAHAQLSFYVGPDYVSTWDMDCPEDGKEPAFRAYYTFIHRVWQYVESRGDVKTVYRFKDKFPPENTGWDLLYEMDESPFNADRNALYAAARQFKFPRGKDMLWASDKRQLGQKRIITEKFKGVCSAVIKAVERNFGPLKDLCAEVRNVYKEARSVAKSQGWVTKALGNNVKEIGPA</sequence>
<comment type="caution">
    <text evidence="1">The sequence shown here is derived from an EMBL/GenBank/DDBJ whole genome shotgun (WGS) entry which is preliminary data.</text>
</comment>
<name>A0A7J6MNT5_PEROL</name>
<dbReference type="AlphaFoldDB" id="A0A7J6MNT5"/>
<protein>
    <submittedName>
        <fullName evidence="1">Uncharacterized protein</fullName>
    </submittedName>
</protein>
<reference evidence="1 2" key="1">
    <citation type="submission" date="2020-04" db="EMBL/GenBank/DDBJ databases">
        <title>Perkinsus olseni comparative genomics.</title>
        <authorList>
            <person name="Bogema D.R."/>
        </authorList>
    </citation>
    <scope>NUCLEOTIDE SEQUENCE [LARGE SCALE GENOMIC DNA]</scope>
    <source>
        <strain evidence="1">ATCC PRA-31</strain>
    </source>
</reference>
<gene>
    <name evidence="1" type="ORF">FOL46_007874</name>
</gene>
<accession>A0A7J6MNT5</accession>